<evidence type="ECO:0000313" key="1">
    <source>
        <dbReference type="EMBL" id="KXS20607.1"/>
    </source>
</evidence>
<sequence>MAEILESDLEGLVWLTSFFLKSQTQAMGHSLVLLRNASRLLVDVLRRTVEQRARVELNTLQKENVKENRTQTPYKLLMGHLVSLYLDLFQNLETHAIVPILSFLTSHLGQAFTPDLADNVLECCLVWDGGSLWASKVASGAVFGTEGSRGTVRGYMMAVVLACDEPMEVVVDDLLQVTESVKMIAGSNPSPFGEL</sequence>
<dbReference type="EMBL" id="KQ965735">
    <property type="protein sequence ID" value="KXS20607.1"/>
    <property type="molecule type" value="Genomic_DNA"/>
</dbReference>
<name>A0A139AV71_GONPJ</name>
<proteinExistence type="predicted"/>
<organism evidence="1 2">
    <name type="scientific">Gonapodya prolifera (strain JEL478)</name>
    <name type="common">Monoblepharis prolifera</name>
    <dbReference type="NCBI Taxonomy" id="1344416"/>
    <lineage>
        <taxon>Eukaryota</taxon>
        <taxon>Fungi</taxon>
        <taxon>Fungi incertae sedis</taxon>
        <taxon>Chytridiomycota</taxon>
        <taxon>Chytridiomycota incertae sedis</taxon>
        <taxon>Monoblepharidomycetes</taxon>
        <taxon>Monoblepharidales</taxon>
        <taxon>Gonapodyaceae</taxon>
        <taxon>Gonapodya</taxon>
    </lineage>
</organism>
<dbReference type="Proteomes" id="UP000070544">
    <property type="component" value="Unassembled WGS sequence"/>
</dbReference>
<protein>
    <submittedName>
        <fullName evidence="1">Uncharacterized protein</fullName>
    </submittedName>
</protein>
<reference evidence="1 2" key="1">
    <citation type="journal article" date="2015" name="Genome Biol. Evol.">
        <title>Phylogenomic analyses indicate that early fungi evolved digesting cell walls of algal ancestors of land plants.</title>
        <authorList>
            <person name="Chang Y."/>
            <person name="Wang S."/>
            <person name="Sekimoto S."/>
            <person name="Aerts A.L."/>
            <person name="Choi C."/>
            <person name="Clum A."/>
            <person name="LaButti K.M."/>
            <person name="Lindquist E.A."/>
            <person name="Yee Ngan C."/>
            <person name="Ohm R.A."/>
            <person name="Salamov A.A."/>
            <person name="Grigoriev I.V."/>
            <person name="Spatafora J.W."/>
            <person name="Berbee M.L."/>
        </authorList>
    </citation>
    <scope>NUCLEOTIDE SEQUENCE [LARGE SCALE GENOMIC DNA]</scope>
    <source>
        <strain evidence="1 2">JEL478</strain>
    </source>
</reference>
<accession>A0A139AV71</accession>
<dbReference type="AlphaFoldDB" id="A0A139AV71"/>
<keyword evidence="2" id="KW-1185">Reference proteome</keyword>
<evidence type="ECO:0000313" key="2">
    <source>
        <dbReference type="Proteomes" id="UP000070544"/>
    </source>
</evidence>
<gene>
    <name evidence="1" type="ORF">M427DRAFT_379331</name>
</gene>